<dbReference type="PANTHER" id="PTHR32385">
    <property type="entry name" value="MANNOSYL PHOSPHORYLINOSITOL CERAMIDE SYNTHASE"/>
    <property type="match status" value="1"/>
</dbReference>
<dbReference type="InterPro" id="IPR051706">
    <property type="entry name" value="Glycosyltransferase_domain"/>
</dbReference>
<dbReference type="AlphaFoldDB" id="A0A0R2KG46"/>
<dbReference type="PATRIC" id="fig|1122146.4.peg.362"/>
<dbReference type="OrthoDB" id="9802987at2"/>
<dbReference type="GO" id="GO:0000030">
    <property type="term" value="F:mannosyltransferase activity"/>
    <property type="evidence" value="ECO:0007669"/>
    <property type="project" value="TreeGrafter"/>
</dbReference>
<comment type="caution">
    <text evidence="2">The sequence shown here is derived from an EMBL/GenBank/DDBJ whole genome shotgun (WGS) entry which is preliminary data.</text>
</comment>
<sequence>MIPKKIHYCWFGGQPLPQSVEKCLSTWQEKCPDYEIILWNEDNYDVHQNVYISQAYQAGKYAFVSDYARLDIIEQYGGIYLDTDVEVLRDLTPLLQNKCYFGCELLGEVSTGVGFGAEAHHWFIQENKQAYLQREFKITDQKYDLTTCVQITTELLKKYGVQKINQVQKIQDIVIYPPSYFCPYSLITQKTNIQPETYTIHHYDATWYSQTKWKRQIHIALIPYKIKLRHLLNQLVGDGTYERLKNKIKRGK</sequence>
<dbReference type="InterPro" id="IPR007577">
    <property type="entry name" value="GlycoTrfase_DXD_sugar-bd_CS"/>
</dbReference>
<dbReference type="InterPro" id="IPR029044">
    <property type="entry name" value="Nucleotide-diphossugar_trans"/>
</dbReference>
<keyword evidence="3" id="KW-1185">Reference proteome</keyword>
<dbReference type="STRING" id="1122146.IV53_GL000350"/>
<dbReference type="Gene3D" id="3.90.550.20">
    <property type="match status" value="1"/>
</dbReference>
<accession>A0A0R2KG46</accession>
<dbReference type="RefSeq" id="WP_027106809.1">
    <property type="nucleotide sequence ID" value="NZ_JQBZ01000025.1"/>
</dbReference>
<protein>
    <submittedName>
        <fullName evidence="2">Epso</fullName>
    </submittedName>
</protein>
<dbReference type="Pfam" id="PF04488">
    <property type="entry name" value="Gly_transf_sug"/>
    <property type="match status" value="1"/>
</dbReference>
<dbReference type="GO" id="GO:0016020">
    <property type="term" value="C:membrane"/>
    <property type="evidence" value="ECO:0007669"/>
    <property type="project" value="GOC"/>
</dbReference>
<proteinExistence type="predicted"/>
<dbReference type="GO" id="GO:0051999">
    <property type="term" value="P:mannosyl-inositol phosphorylceramide biosynthetic process"/>
    <property type="evidence" value="ECO:0007669"/>
    <property type="project" value="TreeGrafter"/>
</dbReference>
<evidence type="ECO:0000256" key="1">
    <source>
        <dbReference type="ARBA" id="ARBA00022679"/>
    </source>
</evidence>
<organism evidence="2 3">
    <name type="scientific">Ligilactobacillus ceti DSM 22408</name>
    <dbReference type="NCBI Taxonomy" id="1122146"/>
    <lineage>
        <taxon>Bacteria</taxon>
        <taxon>Bacillati</taxon>
        <taxon>Bacillota</taxon>
        <taxon>Bacilli</taxon>
        <taxon>Lactobacillales</taxon>
        <taxon>Lactobacillaceae</taxon>
        <taxon>Ligilactobacillus</taxon>
    </lineage>
</organism>
<keyword evidence="1" id="KW-0808">Transferase</keyword>
<evidence type="ECO:0000313" key="2">
    <source>
        <dbReference type="EMBL" id="KRN88386.1"/>
    </source>
</evidence>
<name>A0A0R2KG46_9LACO</name>
<dbReference type="Proteomes" id="UP000051500">
    <property type="component" value="Unassembled WGS sequence"/>
</dbReference>
<gene>
    <name evidence="2" type="ORF">IV53_GL000350</name>
</gene>
<dbReference type="eggNOG" id="COG3774">
    <property type="taxonomic scope" value="Bacteria"/>
</dbReference>
<reference evidence="2 3" key="1">
    <citation type="journal article" date="2015" name="Genome Announc.">
        <title>Expanding the biotechnology potential of lactobacilli through comparative genomics of 213 strains and associated genera.</title>
        <authorList>
            <person name="Sun Z."/>
            <person name="Harris H.M."/>
            <person name="McCann A."/>
            <person name="Guo C."/>
            <person name="Argimon S."/>
            <person name="Zhang W."/>
            <person name="Yang X."/>
            <person name="Jeffery I.B."/>
            <person name="Cooney J.C."/>
            <person name="Kagawa T.F."/>
            <person name="Liu W."/>
            <person name="Song Y."/>
            <person name="Salvetti E."/>
            <person name="Wrobel A."/>
            <person name="Rasinkangas P."/>
            <person name="Parkhill J."/>
            <person name="Rea M.C."/>
            <person name="O'Sullivan O."/>
            <person name="Ritari J."/>
            <person name="Douillard F.P."/>
            <person name="Paul Ross R."/>
            <person name="Yang R."/>
            <person name="Briner A.E."/>
            <person name="Felis G.E."/>
            <person name="de Vos W.M."/>
            <person name="Barrangou R."/>
            <person name="Klaenhammer T.R."/>
            <person name="Caufield P.W."/>
            <person name="Cui Y."/>
            <person name="Zhang H."/>
            <person name="O'Toole P.W."/>
        </authorList>
    </citation>
    <scope>NUCLEOTIDE SEQUENCE [LARGE SCALE GENOMIC DNA]</scope>
    <source>
        <strain evidence="2 3">DSM 22408</strain>
    </source>
</reference>
<dbReference type="PANTHER" id="PTHR32385:SF15">
    <property type="entry name" value="INOSITOL PHOSPHOCERAMIDE MANNOSYLTRANSFERASE 1"/>
    <property type="match status" value="1"/>
</dbReference>
<evidence type="ECO:0000313" key="3">
    <source>
        <dbReference type="Proteomes" id="UP000051500"/>
    </source>
</evidence>
<dbReference type="EMBL" id="JQBZ01000025">
    <property type="protein sequence ID" value="KRN88386.1"/>
    <property type="molecule type" value="Genomic_DNA"/>
</dbReference>
<dbReference type="SUPFAM" id="SSF53448">
    <property type="entry name" value="Nucleotide-diphospho-sugar transferases"/>
    <property type="match status" value="1"/>
</dbReference>